<keyword evidence="4" id="KW-1185">Reference proteome</keyword>
<dbReference type="InterPro" id="IPR027831">
    <property type="entry name" value="DUF4485"/>
</dbReference>
<feature type="region of interest" description="Disordered" evidence="1">
    <location>
        <begin position="454"/>
        <end position="495"/>
    </location>
</feature>
<dbReference type="PANTHER" id="PTHR18871">
    <property type="entry name" value="CENTROSOMAL PROTEIN OF 112 KDA"/>
    <property type="match status" value="1"/>
</dbReference>
<dbReference type="AlphaFoldDB" id="A0A2P6TXB5"/>
<feature type="compositionally biased region" description="Low complexity" evidence="1">
    <location>
        <begin position="117"/>
        <end position="137"/>
    </location>
</feature>
<dbReference type="OrthoDB" id="78101at2759"/>
<dbReference type="Pfam" id="PF14846">
    <property type="entry name" value="DUF4485"/>
    <property type="match status" value="1"/>
</dbReference>
<sequence length="617" mass="63710">MKTVPAASAAPQQQAYARAYRDVTAHVELDEAFAKLRAAAESHAGLLQKQAAVRVRNWLKKLSEETANVVWKRNRNAYARLLVEQLRCGKLVEPFTGQPPGGPLPTLPKHLAYAFKPPRSSPAAGAPAATAAATSTTRSPGAAQVALALQGAQAATQQALSQQARSQGAQQQSLLSASEQLDEYLGRADFRRAEAAEEEAAVASAFVPREALVTGSLRAAGAVGSGGGSAAPQLLPGTRMQLRGAEGRRVDRHQLGDVGWQPSKLELEAQLGASRERQAELEWRLAAMETLLKQHSALLAPAVPAAPLGSLLDAIDDGHVSPPRSKQGPGKQELDELIQRYEAKRQQWRSPAWAAGGASSGVNAGGSPRRRPAQPPLEPSDEAEILQQLDAFQQQTETIRRALGGGAGIDADGALVAEVRQLRSKLLQSLQKHAPELEAAGVGSLLGGARSSGGASKLLAPARQQAEHEAAGSPGSSWRLAAGLGDASPPATSARSCGMFRLTDQSSLGGEAWPPATAVASSSKFRLTDDSGIGGEFGGGRQRLSNFGGSFGGTSGFGGLGSCLGGTPASALAGPASGKLARLGSMDSLGSLGGGGGFSLEAFEAQTEALRRQLAGL</sequence>
<evidence type="ECO:0000313" key="4">
    <source>
        <dbReference type="Proteomes" id="UP000239899"/>
    </source>
</evidence>
<dbReference type="EMBL" id="LHPG02000005">
    <property type="protein sequence ID" value="PRW58702.1"/>
    <property type="molecule type" value="Genomic_DNA"/>
</dbReference>
<dbReference type="PANTHER" id="PTHR18871:SF2">
    <property type="entry name" value="CENTROSOMAL PROTEIN OF 112 KDA"/>
    <property type="match status" value="1"/>
</dbReference>
<protein>
    <submittedName>
        <fullName evidence="3">Centrosomal of 112 kDa-like isoform X1 isoform A</fullName>
    </submittedName>
</protein>
<organism evidence="3 4">
    <name type="scientific">Chlorella sorokiniana</name>
    <name type="common">Freshwater green alga</name>
    <dbReference type="NCBI Taxonomy" id="3076"/>
    <lineage>
        <taxon>Eukaryota</taxon>
        <taxon>Viridiplantae</taxon>
        <taxon>Chlorophyta</taxon>
        <taxon>core chlorophytes</taxon>
        <taxon>Trebouxiophyceae</taxon>
        <taxon>Chlorellales</taxon>
        <taxon>Chlorellaceae</taxon>
        <taxon>Chlorella clade</taxon>
        <taxon>Chlorella</taxon>
    </lineage>
</organism>
<evidence type="ECO:0000313" key="3">
    <source>
        <dbReference type="EMBL" id="PRW58702.1"/>
    </source>
</evidence>
<gene>
    <name evidence="3" type="ORF">C2E21_2775</name>
</gene>
<feature type="region of interest" description="Disordered" evidence="1">
    <location>
        <begin position="115"/>
        <end position="137"/>
    </location>
</feature>
<evidence type="ECO:0000259" key="2">
    <source>
        <dbReference type="Pfam" id="PF14846"/>
    </source>
</evidence>
<comment type="caution">
    <text evidence="3">The sequence shown here is derived from an EMBL/GenBank/DDBJ whole genome shotgun (WGS) entry which is preliminary data.</text>
</comment>
<dbReference type="STRING" id="3076.A0A2P6TXB5"/>
<feature type="compositionally biased region" description="Low complexity" evidence="1">
    <location>
        <begin position="350"/>
        <end position="367"/>
    </location>
</feature>
<accession>A0A2P6TXB5</accession>
<dbReference type="Proteomes" id="UP000239899">
    <property type="component" value="Unassembled WGS sequence"/>
</dbReference>
<dbReference type="InterPro" id="IPR055310">
    <property type="entry name" value="CEP112"/>
</dbReference>
<evidence type="ECO:0000256" key="1">
    <source>
        <dbReference type="SAM" id="MobiDB-lite"/>
    </source>
</evidence>
<proteinExistence type="predicted"/>
<name>A0A2P6TXB5_CHLSO</name>
<feature type="domain" description="DUF4485" evidence="2">
    <location>
        <begin position="29"/>
        <end position="110"/>
    </location>
</feature>
<feature type="region of interest" description="Disordered" evidence="1">
    <location>
        <begin position="348"/>
        <end position="380"/>
    </location>
</feature>
<reference evidence="3 4" key="1">
    <citation type="journal article" date="2018" name="Plant J.">
        <title>Genome sequences of Chlorella sorokiniana UTEX 1602 and Micractinium conductrix SAG 241.80: implications to maltose excretion by a green alga.</title>
        <authorList>
            <person name="Arriola M.B."/>
            <person name="Velmurugan N."/>
            <person name="Zhang Y."/>
            <person name="Plunkett M.H."/>
            <person name="Hondzo H."/>
            <person name="Barney B.M."/>
        </authorList>
    </citation>
    <scope>NUCLEOTIDE SEQUENCE [LARGE SCALE GENOMIC DNA]</scope>
    <source>
        <strain evidence="4">UTEX 1602</strain>
    </source>
</reference>